<dbReference type="InterPro" id="IPR029058">
    <property type="entry name" value="AB_hydrolase_fold"/>
</dbReference>
<evidence type="ECO:0000313" key="3">
    <source>
        <dbReference type="EMBL" id="GFE06913.1"/>
    </source>
</evidence>
<evidence type="ECO:0000259" key="2">
    <source>
        <dbReference type="Pfam" id="PF00975"/>
    </source>
</evidence>
<keyword evidence="4" id="KW-0378">Hydrolase</keyword>
<dbReference type="PANTHER" id="PTHR11487:SF0">
    <property type="entry name" value="S-ACYL FATTY ACID SYNTHASE THIOESTERASE, MEDIUM CHAIN"/>
    <property type="match status" value="1"/>
</dbReference>
<evidence type="ECO:0000313" key="4">
    <source>
        <dbReference type="EMBL" id="WUS22028.1"/>
    </source>
</evidence>
<dbReference type="Pfam" id="PF00975">
    <property type="entry name" value="Thioesterase"/>
    <property type="match status" value="1"/>
</dbReference>
<reference evidence="3 5" key="1">
    <citation type="submission" date="2019-12" db="EMBL/GenBank/DDBJ databases">
        <title>Whole genome shotgun sequence of Streptomyces caniferus NBRC 15389.</title>
        <authorList>
            <person name="Ichikawa N."/>
            <person name="Kimura A."/>
            <person name="Kitahashi Y."/>
            <person name="Komaki H."/>
            <person name="Tamura T."/>
        </authorList>
    </citation>
    <scope>NUCLEOTIDE SEQUENCE [LARGE SCALE GENOMIC DNA]</scope>
    <source>
        <strain evidence="3 5">NBRC 15389</strain>
    </source>
</reference>
<dbReference type="AlphaFoldDB" id="A0A640S632"/>
<dbReference type="InterPro" id="IPR001031">
    <property type="entry name" value="Thioesterase"/>
</dbReference>
<dbReference type="GO" id="GO:0008610">
    <property type="term" value="P:lipid biosynthetic process"/>
    <property type="evidence" value="ECO:0007669"/>
    <property type="project" value="TreeGrafter"/>
</dbReference>
<dbReference type="InterPro" id="IPR012223">
    <property type="entry name" value="TEII"/>
</dbReference>
<name>A0A640S632_9ACTN</name>
<gene>
    <name evidence="4" type="ORF">OG727_06835</name>
    <name evidence="3" type="ORF">Scani_31810</name>
</gene>
<evidence type="ECO:0000256" key="1">
    <source>
        <dbReference type="ARBA" id="ARBA00007169"/>
    </source>
</evidence>
<dbReference type="Proteomes" id="UP001432292">
    <property type="component" value="Chromosome"/>
</dbReference>
<dbReference type="GeneID" id="96639402"/>
<feature type="domain" description="Thioesterase" evidence="2">
    <location>
        <begin position="7"/>
        <end position="231"/>
    </location>
</feature>
<protein>
    <submittedName>
        <fullName evidence="4">Alpha/beta fold hydrolase</fullName>
    </submittedName>
    <submittedName>
        <fullName evidence="3">Thioesterase</fullName>
    </submittedName>
</protein>
<organism evidence="3 5">
    <name type="scientific">Streptomyces caniferus</name>
    <dbReference type="NCBI Taxonomy" id="285557"/>
    <lineage>
        <taxon>Bacteria</taxon>
        <taxon>Bacillati</taxon>
        <taxon>Actinomycetota</taxon>
        <taxon>Actinomycetes</taxon>
        <taxon>Kitasatosporales</taxon>
        <taxon>Streptomycetaceae</taxon>
        <taxon>Streptomyces</taxon>
    </lineage>
</organism>
<reference evidence="4" key="2">
    <citation type="submission" date="2022-10" db="EMBL/GenBank/DDBJ databases">
        <title>The complete genomes of actinobacterial strains from the NBC collection.</title>
        <authorList>
            <person name="Joergensen T.S."/>
            <person name="Alvarez Arevalo M."/>
            <person name="Sterndorff E.B."/>
            <person name="Faurdal D."/>
            <person name="Vuksanovic O."/>
            <person name="Mourched A.-S."/>
            <person name="Charusanti P."/>
            <person name="Shaw S."/>
            <person name="Blin K."/>
            <person name="Weber T."/>
        </authorList>
    </citation>
    <scope>NUCLEOTIDE SEQUENCE</scope>
    <source>
        <strain evidence="4">NBC_01256</strain>
    </source>
</reference>
<comment type="similarity">
    <text evidence="1">Belongs to the thioesterase family.</text>
</comment>
<evidence type="ECO:0000313" key="5">
    <source>
        <dbReference type="Proteomes" id="UP000435837"/>
    </source>
</evidence>
<dbReference type="Proteomes" id="UP000435837">
    <property type="component" value="Unassembled WGS sequence"/>
</dbReference>
<dbReference type="EMBL" id="BLIN01000003">
    <property type="protein sequence ID" value="GFE06913.1"/>
    <property type="molecule type" value="Genomic_DNA"/>
</dbReference>
<dbReference type="SUPFAM" id="SSF53474">
    <property type="entry name" value="alpha/beta-Hydrolases"/>
    <property type="match status" value="1"/>
</dbReference>
<dbReference type="Gene3D" id="3.40.50.1820">
    <property type="entry name" value="alpha/beta hydrolase"/>
    <property type="match status" value="1"/>
</dbReference>
<evidence type="ECO:0000313" key="6">
    <source>
        <dbReference type="Proteomes" id="UP001432292"/>
    </source>
</evidence>
<dbReference type="RefSeq" id="WP_174872683.1">
    <property type="nucleotide sequence ID" value="NZ_BAAATH010000006.1"/>
</dbReference>
<keyword evidence="6" id="KW-1185">Reference proteome</keyword>
<accession>A0A640S632</accession>
<sequence>MTSDPVPVLCLPYAGAGAAFFHKWQRSVPAGLHLEPLQLPGREERTDEEPHRDVARAVHALLPEALDAARGHSRVAVFGHSLGAVLAYELARALEERTELPVAHVFVSGSPAPARGRAPQAAALDDDEFLARIEELAGYRHPAFDSAEFRELMLPTLRADVTMHESYRPPSDEPVEAPVTCLRGADDVLVTERDAREWHTSTSGPFTYAEIPGGHMYLTDAAPQILGLIAAALGTSDQQATSEGRFTGAGAPCD</sequence>
<dbReference type="EMBL" id="CP108473">
    <property type="protein sequence ID" value="WUS22028.1"/>
    <property type="molecule type" value="Genomic_DNA"/>
</dbReference>
<dbReference type="PANTHER" id="PTHR11487">
    <property type="entry name" value="THIOESTERASE"/>
    <property type="match status" value="1"/>
</dbReference>
<dbReference type="GO" id="GO:0016787">
    <property type="term" value="F:hydrolase activity"/>
    <property type="evidence" value="ECO:0007669"/>
    <property type="project" value="UniProtKB-KW"/>
</dbReference>
<proteinExistence type="inferred from homology"/>